<feature type="region of interest" description="Disordered" evidence="1">
    <location>
        <begin position="134"/>
        <end position="154"/>
    </location>
</feature>
<dbReference type="HOGENOM" id="CLU_1769195_0_0_1"/>
<dbReference type="EMBL" id="AYSA01000424">
    <property type="protein sequence ID" value="ESZ92124.1"/>
    <property type="molecule type" value="Genomic_DNA"/>
</dbReference>
<organism evidence="2 3">
    <name type="scientific">Sclerotinia borealis (strain F-4128)</name>
    <dbReference type="NCBI Taxonomy" id="1432307"/>
    <lineage>
        <taxon>Eukaryota</taxon>
        <taxon>Fungi</taxon>
        <taxon>Dikarya</taxon>
        <taxon>Ascomycota</taxon>
        <taxon>Pezizomycotina</taxon>
        <taxon>Leotiomycetes</taxon>
        <taxon>Helotiales</taxon>
        <taxon>Sclerotiniaceae</taxon>
        <taxon>Sclerotinia</taxon>
    </lineage>
</organism>
<evidence type="ECO:0000256" key="1">
    <source>
        <dbReference type="SAM" id="MobiDB-lite"/>
    </source>
</evidence>
<reference evidence="2 3" key="1">
    <citation type="journal article" date="2014" name="Genome Announc.">
        <title>Draft genome sequence of Sclerotinia borealis, a psychrophilic plant pathogenic fungus.</title>
        <authorList>
            <person name="Mardanov A.V."/>
            <person name="Beletsky A.V."/>
            <person name="Kadnikov V.V."/>
            <person name="Ignatov A.N."/>
            <person name="Ravin N.V."/>
        </authorList>
    </citation>
    <scope>NUCLEOTIDE SEQUENCE [LARGE SCALE GENOMIC DNA]</scope>
    <source>
        <strain evidence="3">F-4157</strain>
    </source>
</reference>
<evidence type="ECO:0000313" key="3">
    <source>
        <dbReference type="Proteomes" id="UP000019487"/>
    </source>
</evidence>
<dbReference type="Proteomes" id="UP000019487">
    <property type="component" value="Unassembled WGS sequence"/>
</dbReference>
<protein>
    <submittedName>
        <fullName evidence="2">Transposase</fullName>
    </submittedName>
</protein>
<dbReference type="OrthoDB" id="5425890at2759"/>
<name>W9CB86_SCLBF</name>
<accession>W9CB86</accession>
<comment type="caution">
    <text evidence="2">The sequence shown here is derived from an EMBL/GenBank/DDBJ whole genome shotgun (WGS) entry which is preliminary data.</text>
</comment>
<sequence length="154" mass="17519">MNRLLLENSNQEVLAFNPASDNDLQLQWNIGASAIIWKTPQKASDLRLYTSTMTQEKEPDLPTRRLLFRKIIKAFDIKNYNLIESGKYIKQLEYQLDTVIPKKRHKIIISPNTRFSGIRAIKETQIIAGDHGINTEDSNDTIESGGTGDFIEIG</sequence>
<keyword evidence="3" id="KW-1185">Reference proteome</keyword>
<dbReference type="AlphaFoldDB" id="W9CB86"/>
<evidence type="ECO:0000313" key="2">
    <source>
        <dbReference type="EMBL" id="ESZ92124.1"/>
    </source>
</evidence>
<proteinExistence type="predicted"/>
<gene>
    <name evidence="2" type="ORF">SBOR_7503</name>
</gene>